<keyword evidence="4 5" id="KW-0274">FAD</keyword>
<dbReference type="eggNOG" id="COG1960">
    <property type="taxonomic scope" value="Bacteria"/>
</dbReference>
<comment type="cofactor">
    <cofactor evidence="1 5">
        <name>FAD</name>
        <dbReference type="ChEBI" id="CHEBI:57692"/>
    </cofactor>
</comment>
<dbReference type="PIRSF" id="PIRSF016578">
    <property type="entry name" value="HsaA"/>
    <property type="match status" value="1"/>
</dbReference>
<dbReference type="SUPFAM" id="SSF56645">
    <property type="entry name" value="Acyl-CoA dehydrogenase NM domain-like"/>
    <property type="match status" value="1"/>
</dbReference>
<evidence type="ECO:0000256" key="2">
    <source>
        <dbReference type="ARBA" id="ARBA00009347"/>
    </source>
</evidence>
<dbReference type="InterPro" id="IPR009075">
    <property type="entry name" value="AcylCo_DH/oxidase_C"/>
</dbReference>
<comment type="similarity">
    <text evidence="2 5">Belongs to the acyl-CoA dehydrogenase family.</text>
</comment>
<dbReference type="Pfam" id="PF02770">
    <property type="entry name" value="Acyl-CoA_dh_M"/>
    <property type="match status" value="1"/>
</dbReference>
<dbReference type="PANTHER" id="PTHR43884:SF12">
    <property type="entry name" value="ISOVALERYL-COA DEHYDROGENASE, MITOCHONDRIAL-RELATED"/>
    <property type="match status" value="1"/>
</dbReference>
<proteinExistence type="inferred from homology"/>
<dbReference type="GO" id="GO:0050660">
    <property type="term" value="F:flavin adenine dinucleotide binding"/>
    <property type="evidence" value="ECO:0007669"/>
    <property type="project" value="InterPro"/>
</dbReference>
<evidence type="ECO:0000256" key="3">
    <source>
        <dbReference type="ARBA" id="ARBA00022630"/>
    </source>
</evidence>
<dbReference type="HOGENOM" id="CLU_018204_3_2_7"/>
<organism evidence="9 10">
    <name type="scientific">Campylobacter hominis (strain ATCC BAA-381 / DSM 21671 / CCUG 45161 / LMG 19568 / NCTC 13146 / CH001A)</name>
    <dbReference type="NCBI Taxonomy" id="360107"/>
    <lineage>
        <taxon>Bacteria</taxon>
        <taxon>Pseudomonadati</taxon>
        <taxon>Campylobacterota</taxon>
        <taxon>Epsilonproteobacteria</taxon>
        <taxon>Campylobacterales</taxon>
        <taxon>Campylobacteraceae</taxon>
        <taxon>Campylobacter</taxon>
    </lineage>
</organism>
<feature type="domain" description="Acyl-CoA dehydrogenase/oxidase N-terminal" evidence="8">
    <location>
        <begin position="3"/>
        <end position="108"/>
    </location>
</feature>
<dbReference type="Proteomes" id="UP000002407">
    <property type="component" value="Chromosome"/>
</dbReference>
<dbReference type="KEGG" id="cha:CHAB381_1168"/>
<accession>A7I2I2</accession>
<dbReference type="InterPro" id="IPR006091">
    <property type="entry name" value="Acyl-CoA_Oxase/DH_mid-dom"/>
</dbReference>
<dbReference type="AlphaFoldDB" id="A7I2I2"/>
<reference evidence="10" key="1">
    <citation type="submission" date="2007-07" db="EMBL/GenBank/DDBJ databases">
        <title>Complete genome sequence of Campylobacter hominis ATCC BAA-381, a commensal isolated from the human gastrointestinal tract.</title>
        <authorList>
            <person name="Fouts D.E."/>
            <person name="Mongodin E.F."/>
            <person name="Puiu D."/>
            <person name="Sebastian Y."/>
            <person name="Miller W.G."/>
            <person name="Mandrell R.E."/>
            <person name="Nelson K.E."/>
        </authorList>
    </citation>
    <scope>NUCLEOTIDE SEQUENCE [LARGE SCALE GENOMIC DNA]</scope>
    <source>
        <strain evidence="10">ATCC BAA-381 / DSM 21671 / CCUG 45161 / LMG 19568 / NCTC 13146 / CH001A</strain>
    </source>
</reference>
<evidence type="ECO:0000259" key="6">
    <source>
        <dbReference type="Pfam" id="PF00441"/>
    </source>
</evidence>
<evidence type="ECO:0000259" key="8">
    <source>
        <dbReference type="Pfam" id="PF02771"/>
    </source>
</evidence>
<keyword evidence="3 5" id="KW-0285">Flavoprotein</keyword>
<dbReference type="GO" id="GO:0003995">
    <property type="term" value="F:acyl-CoA dehydrogenase activity"/>
    <property type="evidence" value="ECO:0007669"/>
    <property type="project" value="TreeGrafter"/>
</dbReference>
<evidence type="ECO:0000256" key="1">
    <source>
        <dbReference type="ARBA" id="ARBA00001974"/>
    </source>
</evidence>
<dbReference type="InterPro" id="IPR036250">
    <property type="entry name" value="AcylCo_DH-like_C"/>
</dbReference>
<evidence type="ECO:0000256" key="5">
    <source>
        <dbReference type="RuleBase" id="RU362125"/>
    </source>
</evidence>
<dbReference type="Gene3D" id="1.20.140.10">
    <property type="entry name" value="Butyryl-CoA Dehydrogenase, subunit A, domain 3"/>
    <property type="match status" value="1"/>
</dbReference>
<dbReference type="Pfam" id="PF00441">
    <property type="entry name" value="Acyl-CoA_dh_1"/>
    <property type="match status" value="1"/>
</dbReference>
<dbReference type="SUPFAM" id="SSF47203">
    <property type="entry name" value="Acyl-CoA dehydrogenase C-terminal domain-like"/>
    <property type="match status" value="1"/>
</dbReference>
<feature type="domain" description="Acyl-CoA oxidase/dehydrogenase middle" evidence="7">
    <location>
        <begin position="112"/>
        <end position="203"/>
    </location>
</feature>
<dbReference type="OrthoDB" id="9765339at2"/>
<keyword evidence="5" id="KW-0560">Oxidoreductase</keyword>
<dbReference type="EMBL" id="CP000776">
    <property type="protein sequence ID" value="ABS51470.1"/>
    <property type="molecule type" value="Genomic_DNA"/>
</dbReference>
<dbReference type="InterPro" id="IPR013786">
    <property type="entry name" value="AcylCoA_DH/ox_N"/>
</dbReference>
<dbReference type="PANTHER" id="PTHR43884">
    <property type="entry name" value="ACYL-COA DEHYDROGENASE"/>
    <property type="match status" value="1"/>
</dbReference>
<gene>
    <name evidence="9" type="ordered locus">CHAB381_1168</name>
</gene>
<evidence type="ECO:0000313" key="10">
    <source>
        <dbReference type="Proteomes" id="UP000002407"/>
    </source>
</evidence>
<dbReference type="Gene3D" id="2.40.110.10">
    <property type="entry name" value="Butyryl-CoA Dehydrogenase, subunit A, domain 2"/>
    <property type="match status" value="1"/>
</dbReference>
<dbReference type="InterPro" id="IPR009100">
    <property type="entry name" value="AcylCoA_DH/oxidase_NM_dom_sf"/>
</dbReference>
<dbReference type="InterPro" id="IPR037069">
    <property type="entry name" value="AcylCoA_DH/ox_N_sf"/>
</dbReference>
<dbReference type="InterPro" id="IPR046373">
    <property type="entry name" value="Acyl-CoA_Oxase/DH_mid-dom_sf"/>
</dbReference>
<sequence>MKNFYEKAREFALANIAPYAKQIDEKAEFPSKSFEKMHETGYLKLLIPKELGGLGGDIADHADAVRAFASASATAGLCYMMHNVALMCVLNYGSNELKKEITKSVIKGKFLALAYSEFGSGTHFYMPELKVKFDGKKVTFNGTKSMVTSAGHASFYAVLTPSSDEGIDNWIFPLESGIKFEKNLWNGLGMRGNVSCPMKIENVTLDEKYRIGEAGSGAKQVFETVAPYFVLGLACVYTGLCQNVLENSTNWATARKYPNGSNLANIETVQIHLSDIYTKTAACAALSKDAANAAKNGESDALAKILAARINASENAIETSRIAMRIGGGKAYNKNGILEQLLRDSFAGQIMAPSVDVLKIWLGKSISGQQIP</sequence>
<protein>
    <submittedName>
        <fullName evidence="9">Putative acyl-coa dehydrogenase</fullName>
    </submittedName>
</protein>
<dbReference type="STRING" id="360107.CHAB381_1168"/>
<dbReference type="RefSeq" id="WP_012109023.1">
    <property type="nucleotide sequence ID" value="NC_009714.1"/>
</dbReference>
<evidence type="ECO:0000313" key="9">
    <source>
        <dbReference type="EMBL" id="ABS51470.1"/>
    </source>
</evidence>
<evidence type="ECO:0000259" key="7">
    <source>
        <dbReference type="Pfam" id="PF02770"/>
    </source>
</evidence>
<feature type="domain" description="Acyl-CoA dehydrogenase/oxidase C-terminal" evidence="6">
    <location>
        <begin position="232"/>
        <end position="352"/>
    </location>
</feature>
<keyword evidence="10" id="KW-1185">Reference proteome</keyword>
<dbReference type="Pfam" id="PF02771">
    <property type="entry name" value="Acyl-CoA_dh_N"/>
    <property type="match status" value="1"/>
</dbReference>
<evidence type="ECO:0000256" key="4">
    <source>
        <dbReference type="ARBA" id="ARBA00022827"/>
    </source>
</evidence>
<name>A7I2I2_CAMHC</name>
<dbReference type="Gene3D" id="1.10.540.10">
    <property type="entry name" value="Acyl-CoA dehydrogenase/oxidase, N-terminal domain"/>
    <property type="match status" value="1"/>
</dbReference>